<feature type="region of interest" description="Disordered" evidence="1">
    <location>
        <begin position="97"/>
        <end position="116"/>
    </location>
</feature>
<comment type="caution">
    <text evidence="4">The sequence shown here is derived from an EMBL/GenBank/DDBJ whole genome shotgun (WGS) entry which is preliminary data.</text>
</comment>
<feature type="transmembrane region" description="Helical" evidence="2">
    <location>
        <begin position="143"/>
        <end position="167"/>
    </location>
</feature>
<feature type="signal peptide" evidence="3">
    <location>
        <begin position="1"/>
        <end position="18"/>
    </location>
</feature>
<sequence>MLWFIVQTLAGAAVYVLFNLSPTELSTSVSRWSSPKNNVPSIDVASVAAQFAIEIVTYFHTHSSTPRPCLAYTNNTYIQWAPAPFIGPVFAPPPSTPATPSASASASTSTSSSTSSTASASVSASAFPTASASATESASSSRIASFFGGFLAGLVSVLAMVLGAACWDRKGKEVRFTDAKPTAEPTPTPTWQQRTHIPDPDFALRAPRPTDVFVFLADDASYAGLVLPAFGQDADAVEDDTEPEGGAPPFDDEAVPQASSDRADAPPPPDIAPVTAEEADFDEDEEVDPRPLVSLPDVDALLAPAPGAQALDAAIAPKHDRPSKVRVMIDQFEGIGFGRAPLGSRSLLREGAGA</sequence>
<dbReference type="Proteomes" id="UP001215598">
    <property type="component" value="Unassembled WGS sequence"/>
</dbReference>
<keyword evidence="2" id="KW-0812">Transmembrane</keyword>
<evidence type="ECO:0000313" key="4">
    <source>
        <dbReference type="EMBL" id="KAJ7750214.1"/>
    </source>
</evidence>
<gene>
    <name evidence="4" type="ORF">B0H16DRAFT_1691579</name>
</gene>
<feature type="compositionally biased region" description="Low complexity" evidence="1">
    <location>
        <begin position="98"/>
        <end position="116"/>
    </location>
</feature>
<keyword evidence="2" id="KW-0472">Membrane</keyword>
<name>A0AAD7N896_9AGAR</name>
<reference evidence="4" key="1">
    <citation type="submission" date="2023-03" db="EMBL/GenBank/DDBJ databases">
        <title>Massive genome expansion in bonnet fungi (Mycena s.s.) driven by repeated elements and novel gene families across ecological guilds.</title>
        <authorList>
            <consortium name="Lawrence Berkeley National Laboratory"/>
            <person name="Harder C.B."/>
            <person name="Miyauchi S."/>
            <person name="Viragh M."/>
            <person name="Kuo A."/>
            <person name="Thoen E."/>
            <person name="Andreopoulos B."/>
            <person name="Lu D."/>
            <person name="Skrede I."/>
            <person name="Drula E."/>
            <person name="Henrissat B."/>
            <person name="Morin E."/>
            <person name="Kohler A."/>
            <person name="Barry K."/>
            <person name="LaButti K."/>
            <person name="Morin E."/>
            <person name="Salamov A."/>
            <person name="Lipzen A."/>
            <person name="Mereny Z."/>
            <person name="Hegedus B."/>
            <person name="Baldrian P."/>
            <person name="Stursova M."/>
            <person name="Weitz H."/>
            <person name="Taylor A."/>
            <person name="Grigoriev I.V."/>
            <person name="Nagy L.G."/>
            <person name="Martin F."/>
            <person name="Kauserud H."/>
        </authorList>
    </citation>
    <scope>NUCLEOTIDE SEQUENCE</scope>
    <source>
        <strain evidence="4">CBHHK182m</strain>
    </source>
</reference>
<organism evidence="4 5">
    <name type="scientific">Mycena metata</name>
    <dbReference type="NCBI Taxonomy" id="1033252"/>
    <lineage>
        <taxon>Eukaryota</taxon>
        <taxon>Fungi</taxon>
        <taxon>Dikarya</taxon>
        <taxon>Basidiomycota</taxon>
        <taxon>Agaricomycotina</taxon>
        <taxon>Agaricomycetes</taxon>
        <taxon>Agaricomycetidae</taxon>
        <taxon>Agaricales</taxon>
        <taxon>Marasmiineae</taxon>
        <taxon>Mycenaceae</taxon>
        <taxon>Mycena</taxon>
    </lineage>
</organism>
<evidence type="ECO:0000256" key="3">
    <source>
        <dbReference type="SAM" id="SignalP"/>
    </source>
</evidence>
<evidence type="ECO:0000256" key="2">
    <source>
        <dbReference type="SAM" id="Phobius"/>
    </source>
</evidence>
<feature type="compositionally biased region" description="Acidic residues" evidence="1">
    <location>
        <begin position="277"/>
        <end position="287"/>
    </location>
</feature>
<feature type="chain" id="PRO_5042013047" evidence="3">
    <location>
        <begin position="19"/>
        <end position="354"/>
    </location>
</feature>
<feature type="region of interest" description="Disordered" evidence="1">
    <location>
        <begin position="236"/>
        <end position="293"/>
    </location>
</feature>
<keyword evidence="3" id="KW-0732">Signal</keyword>
<proteinExistence type="predicted"/>
<keyword evidence="2" id="KW-1133">Transmembrane helix</keyword>
<accession>A0AAD7N896</accession>
<dbReference type="AlphaFoldDB" id="A0AAD7N896"/>
<dbReference type="EMBL" id="JARKIB010000066">
    <property type="protein sequence ID" value="KAJ7750214.1"/>
    <property type="molecule type" value="Genomic_DNA"/>
</dbReference>
<keyword evidence="5" id="KW-1185">Reference proteome</keyword>
<evidence type="ECO:0000256" key="1">
    <source>
        <dbReference type="SAM" id="MobiDB-lite"/>
    </source>
</evidence>
<protein>
    <submittedName>
        <fullName evidence="4">Uncharacterized protein</fullName>
    </submittedName>
</protein>
<evidence type="ECO:0000313" key="5">
    <source>
        <dbReference type="Proteomes" id="UP001215598"/>
    </source>
</evidence>